<feature type="transmembrane region" description="Helical" evidence="7">
    <location>
        <begin position="53"/>
        <end position="76"/>
    </location>
</feature>
<feature type="transmembrane region" description="Helical" evidence="7">
    <location>
        <begin position="88"/>
        <end position="110"/>
    </location>
</feature>
<feature type="transmembrane region" description="Helical" evidence="7">
    <location>
        <begin position="189"/>
        <end position="209"/>
    </location>
</feature>
<dbReference type="EMBL" id="JAVREL010000018">
    <property type="protein sequence ID" value="MDT0346040.1"/>
    <property type="molecule type" value="Genomic_DNA"/>
</dbReference>
<keyword evidence="2 7" id="KW-0813">Transport</keyword>
<dbReference type="SUPFAM" id="SSF161098">
    <property type="entry name" value="MetI-like"/>
    <property type="match status" value="1"/>
</dbReference>
<dbReference type="CDD" id="cd06261">
    <property type="entry name" value="TM_PBP2"/>
    <property type="match status" value="1"/>
</dbReference>
<dbReference type="InterPro" id="IPR035906">
    <property type="entry name" value="MetI-like_sf"/>
</dbReference>
<evidence type="ECO:0000259" key="8">
    <source>
        <dbReference type="PROSITE" id="PS50928"/>
    </source>
</evidence>
<evidence type="ECO:0000256" key="7">
    <source>
        <dbReference type="RuleBase" id="RU363032"/>
    </source>
</evidence>
<evidence type="ECO:0000256" key="5">
    <source>
        <dbReference type="ARBA" id="ARBA00022989"/>
    </source>
</evidence>
<keyword evidence="6 7" id="KW-0472">Membrane</keyword>
<dbReference type="Gene3D" id="1.10.3720.10">
    <property type="entry name" value="MetI-like"/>
    <property type="match status" value="1"/>
</dbReference>
<comment type="similarity">
    <text evidence="7">Belongs to the binding-protein-dependent transport system permease family.</text>
</comment>
<dbReference type="PANTHER" id="PTHR43227">
    <property type="entry name" value="BLL4140 PROTEIN"/>
    <property type="match status" value="1"/>
</dbReference>
<dbReference type="PANTHER" id="PTHR43227:SF8">
    <property type="entry name" value="DIACETYLCHITOBIOSE UPTAKE SYSTEM PERMEASE PROTEIN DASB"/>
    <property type="match status" value="1"/>
</dbReference>
<accession>A0ABU2MWL2</accession>
<sequence length="276" mass="29887">MAIPVLYSLYLSVQGLRIVDEGVFGTRDEVFVGFANYADLLSDGSFWAGFGRMALYGVLAVPLTLGSALLFALLLDHGGSRARRFSRAAIFIPYAIPGVVASLLWGFMYLPSTSPFSYVTDKMGLGVIPFLDGNGIYPSLANIAIWGGAGFNMIIIYTSLRGIPPELLDAARIDGCSEWRLALRIKVPLVAPALVLTGLFSLIGTLQVYGEPTMLTPMTIEISQTWVPLMHIYRDGFIRDELPMAAAGSIILAVGTLILSVGLLRITQRRTFGGFQ</sequence>
<dbReference type="PROSITE" id="PS50928">
    <property type="entry name" value="ABC_TM1"/>
    <property type="match status" value="1"/>
</dbReference>
<dbReference type="RefSeq" id="WP_311707178.1">
    <property type="nucleotide sequence ID" value="NZ_JAVREL010000018.1"/>
</dbReference>
<dbReference type="Pfam" id="PF00528">
    <property type="entry name" value="BPD_transp_1"/>
    <property type="match status" value="1"/>
</dbReference>
<feature type="transmembrane region" description="Helical" evidence="7">
    <location>
        <begin position="244"/>
        <end position="266"/>
    </location>
</feature>
<reference evidence="10" key="1">
    <citation type="submission" date="2023-07" db="EMBL/GenBank/DDBJ databases">
        <title>30 novel species of actinomycetes from the DSMZ collection.</title>
        <authorList>
            <person name="Nouioui I."/>
        </authorList>
    </citation>
    <scope>NUCLEOTIDE SEQUENCE [LARGE SCALE GENOMIC DNA]</scope>
    <source>
        <strain evidence="10">DSM 44938</strain>
    </source>
</reference>
<keyword evidence="4 7" id="KW-0812">Transmembrane</keyword>
<evidence type="ECO:0000313" key="10">
    <source>
        <dbReference type="Proteomes" id="UP001183246"/>
    </source>
</evidence>
<evidence type="ECO:0000256" key="2">
    <source>
        <dbReference type="ARBA" id="ARBA00022448"/>
    </source>
</evidence>
<gene>
    <name evidence="9" type="ORF">RM590_26130</name>
</gene>
<proteinExistence type="inferred from homology"/>
<keyword evidence="10" id="KW-1185">Reference proteome</keyword>
<organism evidence="9 10">
    <name type="scientific">Streptomyces litchfieldiae</name>
    <dbReference type="NCBI Taxonomy" id="3075543"/>
    <lineage>
        <taxon>Bacteria</taxon>
        <taxon>Bacillati</taxon>
        <taxon>Actinomycetota</taxon>
        <taxon>Actinomycetes</taxon>
        <taxon>Kitasatosporales</taxon>
        <taxon>Streptomycetaceae</taxon>
        <taxon>Streptomyces</taxon>
    </lineage>
</organism>
<dbReference type="InterPro" id="IPR000515">
    <property type="entry name" value="MetI-like"/>
</dbReference>
<evidence type="ECO:0000256" key="4">
    <source>
        <dbReference type="ARBA" id="ARBA00022692"/>
    </source>
</evidence>
<feature type="transmembrane region" description="Helical" evidence="7">
    <location>
        <begin position="136"/>
        <end position="157"/>
    </location>
</feature>
<evidence type="ECO:0000313" key="9">
    <source>
        <dbReference type="EMBL" id="MDT0346040.1"/>
    </source>
</evidence>
<name>A0ABU2MWL2_9ACTN</name>
<evidence type="ECO:0000256" key="6">
    <source>
        <dbReference type="ARBA" id="ARBA00023136"/>
    </source>
</evidence>
<evidence type="ECO:0000256" key="3">
    <source>
        <dbReference type="ARBA" id="ARBA00022475"/>
    </source>
</evidence>
<comment type="caution">
    <text evidence="9">The sequence shown here is derived from an EMBL/GenBank/DDBJ whole genome shotgun (WGS) entry which is preliminary data.</text>
</comment>
<feature type="domain" description="ABC transmembrane type-1" evidence="8">
    <location>
        <begin position="50"/>
        <end position="263"/>
    </location>
</feature>
<dbReference type="InterPro" id="IPR050809">
    <property type="entry name" value="UgpAE/MalFG_permease"/>
</dbReference>
<evidence type="ECO:0000256" key="1">
    <source>
        <dbReference type="ARBA" id="ARBA00004651"/>
    </source>
</evidence>
<dbReference type="Proteomes" id="UP001183246">
    <property type="component" value="Unassembled WGS sequence"/>
</dbReference>
<protein>
    <submittedName>
        <fullName evidence="9">Sugar ABC transporter permease</fullName>
    </submittedName>
</protein>
<comment type="subcellular location">
    <subcellularLocation>
        <location evidence="1 7">Cell membrane</location>
        <topology evidence="1 7">Multi-pass membrane protein</topology>
    </subcellularLocation>
</comment>
<keyword evidence="3" id="KW-1003">Cell membrane</keyword>
<keyword evidence="5 7" id="KW-1133">Transmembrane helix</keyword>